<protein>
    <submittedName>
        <fullName evidence="2">Uncharacterized protein</fullName>
    </submittedName>
</protein>
<dbReference type="AlphaFoldDB" id="A0A409WMC1"/>
<evidence type="ECO:0000313" key="2">
    <source>
        <dbReference type="EMBL" id="PPQ79611.1"/>
    </source>
</evidence>
<comment type="caution">
    <text evidence="2">The sequence shown here is derived from an EMBL/GenBank/DDBJ whole genome shotgun (WGS) entry which is preliminary data.</text>
</comment>
<dbReference type="InParanoid" id="A0A409WMC1"/>
<evidence type="ECO:0000313" key="3">
    <source>
        <dbReference type="Proteomes" id="UP000283269"/>
    </source>
</evidence>
<keyword evidence="3" id="KW-1185">Reference proteome</keyword>
<proteinExistence type="predicted"/>
<feature type="region of interest" description="Disordered" evidence="1">
    <location>
        <begin position="1"/>
        <end position="55"/>
    </location>
</feature>
<feature type="compositionally biased region" description="Acidic residues" evidence="1">
    <location>
        <begin position="38"/>
        <end position="55"/>
    </location>
</feature>
<name>A0A409WMC1_PSICY</name>
<dbReference type="EMBL" id="NHYD01003371">
    <property type="protein sequence ID" value="PPQ79611.1"/>
    <property type="molecule type" value="Genomic_DNA"/>
</dbReference>
<organism evidence="2 3">
    <name type="scientific">Psilocybe cyanescens</name>
    <dbReference type="NCBI Taxonomy" id="93625"/>
    <lineage>
        <taxon>Eukaryota</taxon>
        <taxon>Fungi</taxon>
        <taxon>Dikarya</taxon>
        <taxon>Basidiomycota</taxon>
        <taxon>Agaricomycotina</taxon>
        <taxon>Agaricomycetes</taxon>
        <taxon>Agaricomycetidae</taxon>
        <taxon>Agaricales</taxon>
        <taxon>Agaricineae</taxon>
        <taxon>Strophariaceae</taxon>
        <taxon>Psilocybe</taxon>
    </lineage>
</organism>
<evidence type="ECO:0000256" key="1">
    <source>
        <dbReference type="SAM" id="MobiDB-lite"/>
    </source>
</evidence>
<sequence length="437" mass="44874">MHPPPDLDSDSDGGCGAGDGDNGTTSDEGGSSAVGVSSDEEADAEANADDDAEDVDEVEDVLRTAPEPGRLSGKVLIRNDAADTTALVFFSFVSDRTSNVEVEVEFEAIPLPVLPPAPLLKTSTLLNTAFLGGGSSTPGRPHTTSSIELNFSRSFSRADNVSRFPSVLATVPEAASSSKEAAAEAETETVTALLSIPLPIDTTRGTQNASYSLSFPPPLPPTETGAAASAAAPENDFFFVPRPSNESVQSSPSISGPAAVVFALALASAVFMVVVLRSADSDLVLILSPYGSHTSFPIAVGTLNMPPPALASAATLLSLTTEFALFIPFLPISTSTSALALPPGLTPNNNVHSPAPSSPTAFAAAAEPRLTIYRATPISGTFSFSVFPSCIHPFIATAFARLVAFASVFAASSSSSSSNSDVLVKIEIEDPSELVVI</sequence>
<reference evidence="2 3" key="1">
    <citation type="journal article" date="2018" name="Evol. Lett.">
        <title>Horizontal gene cluster transfer increased hallucinogenic mushroom diversity.</title>
        <authorList>
            <person name="Reynolds H.T."/>
            <person name="Vijayakumar V."/>
            <person name="Gluck-Thaler E."/>
            <person name="Korotkin H.B."/>
            <person name="Matheny P.B."/>
            <person name="Slot J.C."/>
        </authorList>
    </citation>
    <scope>NUCLEOTIDE SEQUENCE [LARGE SCALE GENOMIC DNA]</scope>
    <source>
        <strain evidence="2 3">2631</strain>
    </source>
</reference>
<accession>A0A409WMC1</accession>
<gene>
    <name evidence="2" type="ORF">CVT25_003491</name>
</gene>
<dbReference type="Proteomes" id="UP000283269">
    <property type="component" value="Unassembled WGS sequence"/>
</dbReference>